<dbReference type="InterPro" id="IPR025201">
    <property type="entry name" value="KdpD_TM"/>
</dbReference>
<dbReference type="AlphaFoldDB" id="A0A3E0HBK0"/>
<dbReference type="InterPro" id="IPR027417">
    <property type="entry name" value="P-loop_NTPase"/>
</dbReference>
<dbReference type="SMART" id="SM00387">
    <property type="entry name" value="HATPase_c"/>
    <property type="match status" value="1"/>
</dbReference>
<comment type="subcellular location">
    <subcellularLocation>
        <location evidence="3">Cell membrane</location>
    </subcellularLocation>
    <subcellularLocation>
        <location evidence="2">Membrane</location>
        <topology evidence="2">Multi-pass membrane protein</topology>
    </subcellularLocation>
</comment>
<dbReference type="InterPro" id="IPR003852">
    <property type="entry name" value="Sig_transdc_His_kinase_KdpD_N"/>
</dbReference>
<protein>
    <recommendedName>
        <fullName evidence="4">histidine kinase</fullName>
        <ecNumber evidence="4">2.7.13.3</ecNumber>
    </recommendedName>
</protein>
<dbReference type="CDD" id="cd00082">
    <property type="entry name" value="HisKA"/>
    <property type="match status" value="1"/>
</dbReference>
<dbReference type="GO" id="GO:0005886">
    <property type="term" value="C:plasma membrane"/>
    <property type="evidence" value="ECO:0007669"/>
    <property type="project" value="UniProtKB-SubCell"/>
</dbReference>
<evidence type="ECO:0000256" key="5">
    <source>
        <dbReference type="ARBA" id="ARBA00022553"/>
    </source>
</evidence>
<evidence type="ECO:0000256" key="4">
    <source>
        <dbReference type="ARBA" id="ARBA00012438"/>
    </source>
</evidence>
<dbReference type="Pfam" id="PF00512">
    <property type="entry name" value="HisKA"/>
    <property type="match status" value="1"/>
</dbReference>
<dbReference type="Pfam" id="PF02702">
    <property type="entry name" value="KdpD"/>
    <property type="match status" value="1"/>
</dbReference>
<dbReference type="PANTHER" id="PTHR45569:SF1">
    <property type="entry name" value="SENSOR PROTEIN KDPD"/>
    <property type="match status" value="1"/>
</dbReference>
<evidence type="ECO:0000256" key="11">
    <source>
        <dbReference type="ARBA" id="ARBA00022989"/>
    </source>
</evidence>
<gene>
    <name evidence="16" type="ORF">BCF44_112335</name>
</gene>
<evidence type="ECO:0000256" key="3">
    <source>
        <dbReference type="ARBA" id="ARBA00004236"/>
    </source>
</evidence>
<dbReference type="InterPro" id="IPR005467">
    <property type="entry name" value="His_kinase_dom"/>
</dbReference>
<organism evidence="16 17">
    <name type="scientific">Kutzneria buriramensis</name>
    <dbReference type="NCBI Taxonomy" id="1045776"/>
    <lineage>
        <taxon>Bacteria</taxon>
        <taxon>Bacillati</taxon>
        <taxon>Actinomycetota</taxon>
        <taxon>Actinomycetes</taxon>
        <taxon>Pseudonocardiales</taxon>
        <taxon>Pseudonocardiaceae</taxon>
        <taxon>Kutzneria</taxon>
    </lineage>
</organism>
<dbReference type="Proteomes" id="UP000256269">
    <property type="component" value="Unassembled WGS sequence"/>
</dbReference>
<dbReference type="Gene3D" id="1.10.287.130">
    <property type="match status" value="1"/>
</dbReference>
<evidence type="ECO:0000256" key="8">
    <source>
        <dbReference type="ARBA" id="ARBA00022741"/>
    </source>
</evidence>
<keyword evidence="9 16" id="KW-0418">Kinase</keyword>
<reference evidence="16 17" key="1">
    <citation type="submission" date="2018-08" db="EMBL/GenBank/DDBJ databases">
        <title>Genomic Encyclopedia of Archaeal and Bacterial Type Strains, Phase II (KMG-II): from individual species to whole genera.</title>
        <authorList>
            <person name="Goeker M."/>
        </authorList>
    </citation>
    <scope>NUCLEOTIDE SEQUENCE [LARGE SCALE GENOMIC DNA]</scope>
    <source>
        <strain evidence="16 17">DSM 45791</strain>
    </source>
</reference>
<dbReference type="Gene3D" id="3.30.565.10">
    <property type="entry name" value="Histidine kinase-like ATPase, C-terminal domain"/>
    <property type="match status" value="1"/>
</dbReference>
<dbReference type="FunFam" id="3.40.50.300:FF:000483">
    <property type="entry name" value="Sensor histidine kinase KdpD"/>
    <property type="match status" value="1"/>
</dbReference>
<dbReference type="EC" id="2.7.13.3" evidence="4"/>
<keyword evidence="6" id="KW-0808">Transferase</keyword>
<dbReference type="SUPFAM" id="SSF55874">
    <property type="entry name" value="ATPase domain of HSP90 chaperone/DNA topoisomerase II/histidine kinase"/>
    <property type="match status" value="1"/>
</dbReference>
<evidence type="ECO:0000313" key="17">
    <source>
        <dbReference type="Proteomes" id="UP000256269"/>
    </source>
</evidence>
<keyword evidence="11 14" id="KW-1133">Transmembrane helix</keyword>
<dbReference type="InterPro" id="IPR006016">
    <property type="entry name" value="UspA"/>
</dbReference>
<dbReference type="PRINTS" id="PR00344">
    <property type="entry name" value="BCTRLSENSOR"/>
</dbReference>
<dbReference type="InterPro" id="IPR038318">
    <property type="entry name" value="KdpD_sf"/>
</dbReference>
<dbReference type="Pfam" id="PF02518">
    <property type="entry name" value="HATPase_c"/>
    <property type="match status" value="1"/>
</dbReference>
<sequence>MQPETPRRGELRIYLGAAPGVGKTFAMLGEARRRADRGTDVVVGLVETHGREKTAELLDGLEVVPRRHLTHRGLEFEEMDVDAILARGPEVALVDELAHTNVPGSRNDKRWQDIEELLDAGIDVLSTVNVQHLESLNDVVERITGVAQHETVPDQFVRSAEQIELVDITPEALRRRLAHGNVYPARKIDAALGNYFRVGNLTALRELALLWVADQVDVALQRYRSEQQITETWETRERVVVAITAGPESETLIRRARRIATRAGAELLVLHILRGDGLAGAPADKVAKYRRLADDVGATFHTVVGDDVPTALLDFARGVNATQLVLGTSRRSKVARLFEEGIGATVVQESGPIDVHMVTHSEARRGFKWKWGRSPLTPQRKILGWVLALLLPFLATAIGSLLHGTVTVSTDTVDYFLATVIVALVGGIGPAVVAAALSAGLLNFFFTPPLYSLTIADGENVITLIAMVIVAVMVALVVDRAARRAEQAARARTEAALLASYARTVLTSPYPLVRLLEKVRENFGLMSVALLEHRHGRWERVACVGPTPCDDPDEADVDVPVTPEVHLALRGKALEAADRRALEAAAGQALLALRQQRMAAQTADAQRRAETTELRTALLSAVGHDLRTPLTSIKAAAGSLRDPELNLSTEDTGELLATVEESADRLAGLVDNLLDSSRIATGAVQPQLRSVAYYEIVARALSGIDDRREVLVDVDERLPQVLADPGLLERVVANVIDNALRHGRSGSSVNGEPAVEVRASAHASQVELRVVDRGRGLPKNTGDALFQPFQRLGDRDATSGVGLGLSVARGFTEAMGGTISAEDTPGGGLTVVISLPAKEEHS</sequence>
<feature type="domain" description="Histidine kinase" evidence="15">
    <location>
        <begin position="621"/>
        <end position="839"/>
    </location>
</feature>
<dbReference type="GO" id="GO:0005524">
    <property type="term" value="F:ATP binding"/>
    <property type="evidence" value="ECO:0007669"/>
    <property type="project" value="UniProtKB-KW"/>
</dbReference>
<evidence type="ECO:0000259" key="15">
    <source>
        <dbReference type="PROSITE" id="PS50109"/>
    </source>
</evidence>
<dbReference type="PROSITE" id="PS50109">
    <property type="entry name" value="HIS_KIN"/>
    <property type="match status" value="1"/>
</dbReference>
<evidence type="ECO:0000313" key="16">
    <source>
        <dbReference type="EMBL" id="REH41251.1"/>
    </source>
</evidence>
<dbReference type="InterPro" id="IPR004358">
    <property type="entry name" value="Sig_transdc_His_kin-like_C"/>
</dbReference>
<evidence type="ECO:0000256" key="9">
    <source>
        <dbReference type="ARBA" id="ARBA00022777"/>
    </source>
</evidence>
<accession>A0A3E0HBK0</accession>
<dbReference type="SMART" id="SM00388">
    <property type="entry name" value="HisKA"/>
    <property type="match status" value="1"/>
</dbReference>
<keyword evidence="13 14" id="KW-0472">Membrane</keyword>
<dbReference type="Gene3D" id="1.20.120.620">
    <property type="entry name" value="Backbone structure of the membrane domain of e. Coli histidine kinase receptor kdpd"/>
    <property type="match status" value="1"/>
</dbReference>
<dbReference type="Gene3D" id="3.40.50.300">
    <property type="entry name" value="P-loop containing nucleotide triphosphate hydrolases"/>
    <property type="match status" value="1"/>
</dbReference>
<keyword evidence="17" id="KW-1185">Reference proteome</keyword>
<dbReference type="Gene3D" id="3.40.50.12370">
    <property type="match status" value="1"/>
</dbReference>
<evidence type="ECO:0000256" key="12">
    <source>
        <dbReference type="ARBA" id="ARBA00023012"/>
    </source>
</evidence>
<dbReference type="GO" id="GO:0005737">
    <property type="term" value="C:cytoplasm"/>
    <property type="evidence" value="ECO:0007669"/>
    <property type="project" value="UniProtKB-ARBA"/>
</dbReference>
<dbReference type="InterPro" id="IPR052023">
    <property type="entry name" value="Histidine_kinase_KdpD"/>
</dbReference>
<dbReference type="Pfam" id="PF13493">
    <property type="entry name" value="DUF4118"/>
    <property type="match status" value="1"/>
</dbReference>
<evidence type="ECO:0000256" key="13">
    <source>
        <dbReference type="ARBA" id="ARBA00023136"/>
    </source>
</evidence>
<dbReference type="InterPro" id="IPR003594">
    <property type="entry name" value="HATPase_dom"/>
</dbReference>
<dbReference type="InterPro" id="IPR003661">
    <property type="entry name" value="HisK_dim/P_dom"/>
</dbReference>
<evidence type="ECO:0000256" key="1">
    <source>
        <dbReference type="ARBA" id="ARBA00000085"/>
    </source>
</evidence>
<keyword evidence="12" id="KW-0902">Two-component regulatory system</keyword>
<dbReference type="GO" id="GO:0000155">
    <property type="term" value="F:phosphorelay sensor kinase activity"/>
    <property type="evidence" value="ECO:0007669"/>
    <property type="project" value="InterPro"/>
</dbReference>
<dbReference type="FunFam" id="3.40.50.620:FF:000112">
    <property type="entry name" value="Sensor histidine kinase KdpD"/>
    <property type="match status" value="1"/>
</dbReference>
<dbReference type="PANTHER" id="PTHR45569">
    <property type="entry name" value="SENSOR PROTEIN KDPD"/>
    <property type="match status" value="1"/>
</dbReference>
<evidence type="ECO:0000256" key="14">
    <source>
        <dbReference type="SAM" id="Phobius"/>
    </source>
</evidence>
<dbReference type="RefSeq" id="WP_246015872.1">
    <property type="nucleotide sequence ID" value="NZ_CP144375.1"/>
</dbReference>
<keyword evidence="10" id="KW-0067">ATP-binding</keyword>
<feature type="transmembrane region" description="Helical" evidence="14">
    <location>
        <begin position="415"/>
        <end position="441"/>
    </location>
</feature>
<evidence type="ECO:0000256" key="7">
    <source>
        <dbReference type="ARBA" id="ARBA00022692"/>
    </source>
</evidence>
<name>A0A3E0HBK0_9PSEU</name>
<dbReference type="InterPro" id="IPR036097">
    <property type="entry name" value="HisK_dim/P_sf"/>
</dbReference>
<feature type="transmembrane region" description="Helical" evidence="14">
    <location>
        <begin position="382"/>
        <end position="403"/>
    </location>
</feature>
<keyword evidence="8" id="KW-0547">Nucleotide-binding</keyword>
<dbReference type="Pfam" id="PF00582">
    <property type="entry name" value="Usp"/>
    <property type="match status" value="1"/>
</dbReference>
<proteinExistence type="predicted"/>
<keyword evidence="5" id="KW-0597">Phosphoprotein</keyword>
<dbReference type="SUPFAM" id="SSF52402">
    <property type="entry name" value="Adenine nucleotide alpha hydrolases-like"/>
    <property type="match status" value="1"/>
</dbReference>
<comment type="catalytic activity">
    <reaction evidence="1">
        <text>ATP + protein L-histidine = ADP + protein N-phospho-L-histidine.</text>
        <dbReference type="EC" id="2.7.13.3"/>
    </reaction>
</comment>
<evidence type="ECO:0000256" key="2">
    <source>
        <dbReference type="ARBA" id="ARBA00004141"/>
    </source>
</evidence>
<dbReference type="SUPFAM" id="SSF47384">
    <property type="entry name" value="Homodimeric domain of signal transducing histidine kinase"/>
    <property type="match status" value="1"/>
</dbReference>
<dbReference type="EMBL" id="QUNO01000012">
    <property type="protein sequence ID" value="REH41251.1"/>
    <property type="molecule type" value="Genomic_DNA"/>
</dbReference>
<feature type="transmembrane region" description="Helical" evidence="14">
    <location>
        <begin position="461"/>
        <end position="482"/>
    </location>
</feature>
<keyword evidence="7 14" id="KW-0812">Transmembrane</keyword>
<evidence type="ECO:0000256" key="10">
    <source>
        <dbReference type="ARBA" id="ARBA00022840"/>
    </source>
</evidence>
<dbReference type="InterPro" id="IPR036890">
    <property type="entry name" value="HATPase_C_sf"/>
</dbReference>
<comment type="caution">
    <text evidence="16">The sequence shown here is derived from an EMBL/GenBank/DDBJ whole genome shotgun (WGS) entry which is preliminary data.</text>
</comment>
<evidence type="ECO:0000256" key="6">
    <source>
        <dbReference type="ARBA" id="ARBA00022679"/>
    </source>
</evidence>